<dbReference type="AlphaFoldDB" id="K0SFT7"/>
<protein>
    <submittedName>
        <fullName evidence="2">Uncharacterized protein</fullName>
    </submittedName>
</protein>
<feature type="region of interest" description="Disordered" evidence="1">
    <location>
        <begin position="305"/>
        <end position="337"/>
    </location>
</feature>
<organism evidence="2 3">
    <name type="scientific">Thalassiosira oceanica</name>
    <name type="common">Marine diatom</name>
    <dbReference type="NCBI Taxonomy" id="159749"/>
    <lineage>
        <taxon>Eukaryota</taxon>
        <taxon>Sar</taxon>
        <taxon>Stramenopiles</taxon>
        <taxon>Ochrophyta</taxon>
        <taxon>Bacillariophyta</taxon>
        <taxon>Coscinodiscophyceae</taxon>
        <taxon>Thalassiosirophycidae</taxon>
        <taxon>Thalassiosirales</taxon>
        <taxon>Thalassiosiraceae</taxon>
        <taxon>Thalassiosira</taxon>
    </lineage>
</organism>
<feature type="compositionally biased region" description="Gly residues" evidence="1">
    <location>
        <begin position="310"/>
        <end position="328"/>
    </location>
</feature>
<name>K0SFT7_THAOC</name>
<evidence type="ECO:0000313" key="3">
    <source>
        <dbReference type="Proteomes" id="UP000266841"/>
    </source>
</evidence>
<reference evidence="2 3" key="1">
    <citation type="journal article" date="2012" name="Genome Biol.">
        <title>Genome and low-iron response of an oceanic diatom adapted to chronic iron limitation.</title>
        <authorList>
            <person name="Lommer M."/>
            <person name="Specht M."/>
            <person name="Roy A.S."/>
            <person name="Kraemer L."/>
            <person name="Andreson R."/>
            <person name="Gutowska M.A."/>
            <person name="Wolf J."/>
            <person name="Bergner S.V."/>
            <person name="Schilhabel M.B."/>
            <person name="Klostermeier U.C."/>
            <person name="Beiko R.G."/>
            <person name="Rosenstiel P."/>
            <person name="Hippler M."/>
            <person name="Laroche J."/>
        </authorList>
    </citation>
    <scope>NUCLEOTIDE SEQUENCE [LARGE SCALE GENOMIC DNA]</scope>
    <source>
        <strain evidence="2 3">CCMP1005</strain>
    </source>
</reference>
<keyword evidence="3" id="KW-1185">Reference proteome</keyword>
<feature type="region of interest" description="Disordered" evidence="1">
    <location>
        <begin position="266"/>
        <end position="291"/>
    </location>
</feature>
<dbReference type="Proteomes" id="UP000266841">
    <property type="component" value="Unassembled WGS sequence"/>
</dbReference>
<sequence length="424" mass="45440">MNYCGGVFAKVRHHYVPLSVFLRASPNPTRDPLAADSIYGDSCSTIAEELAASCPHDKAGKAGKKQLAKILLIALENQPEVLKLCEKELREGNPVAAMAEVRKADQENLVTKQRFAAAEEILGRYWDDKKELSGWHNQFNGAIREMIECKGKLPDVLQVPLDSNIIERYYESVSRCQDEDFKARVAILKLDESKTLSQIQSALAKVDPNLKKKSAKNHHVPKGANVSGVEGGKWGDDVRKGKSGVPLGVYIPRGLLKFATKAQRKEFAEHNEQRRKAGVRGHQPKLASRNEDFCKSFNKQLLEKSKSEGGDAGGGRGGNGGGGSGGNGKRQANEDSGISSKKYKTLVAAVDAQSAKVDEISETLKQLVAKKGGDANVGSATAVAAGTKKVTVVTPEEATALSGAIAAVQQVRKQAESAGKGSTP</sequence>
<evidence type="ECO:0000313" key="2">
    <source>
        <dbReference type="EMBL" id="EJK63879.1"/>
    </source>
</evidence>
<evidence type="ECO:0000256" key="1">
    <source>
        <dbReference type="SAM" id="MobiDB-lite"/>
    </source>
</evidence>
<proteinExistence type="predicted"/>
<feature type="compositionally biased region" description="Basic and acidic residues" evidence="1">
    <location>
        <begin position="266"/>
        <end position="275"/>
    </location>
</feature>
<gene>
    <name evidence="2" type="ORF">THAOC_15441</name>
</gene>
<comment type="caution">
    <text evidence="2">The sequence shown here is derived from an EMBL/GenBank/DDBJ whole genome shotgun (WGS) entry which is preliminary data.</text>
</comment>
<dbReference type="EMBL" id="AGNL01017928">
    <property type="protein sequence ID" value="EJK63879.1"/>
    <property type="molecule type" value="Genomic_DNA"/>
</dbReference>
<accession>K0SFT7</accession>